<dbReference type="PANTHER" id="PTHR11019">
    <property type="entry name" value="HTH-TYPE TRANSCRIPTIONAL REGULATOR NIMR"/>
    <property type="match status" value="1"/>
</dbReference>
<proteinExistence type="predicted"/>
<accession>A0A318UBF0</accession>
<evidence type="ECO:0000256" key="1">
    <source>
        <dbReference type="ARBA" id="ARBA00023015"/>
    </source>
</evidence>
<dbReference type="InterPro" id="IPR011051">
    <property type="entry name" value="RmlC_Cupin_sf"/>
</dbReference>
<dbReference type="Gene3D" id="1.10.10.60">
    <property type="entry name" value="Homeodomain-like"/>
    <property type="match status" value="2"/>
</dbReference>
<dbReference type="SMART" id="SM00342">
    <property type="entry name" value="HTH_ARAC"/>
    <property type="match status" value="1"/>
</dbReference>
<keyword evidence="1" id="KW-0805">Transcription regulation</keyword>
<dbReference type="GO" id="GO:0043565">
    <property type="term" value="F:sequence-specific DNA binding"/>
    <property type="evidence" value="ECO:0007669"/>
    <property type="project" value="InterPro"/>
</dbReference>
<dbReference type="OrthoDB" id="1266582at2"/>
<gene>
    <name evidence="4" type="ORF">B0O44_105228</name>
</gene>
<feature type="domain" description="HTH araC/xylS-type" evidence="3">
    <location>
        <begin position="166"/>
        <end position="264"/>
    </location>
</feature>
<organism evidence="4 5">
    <name type="scientific">Pedobacter nutrimenti</name>
    <dbReference type="NCBI Taxonomy" id="1241337"/>
    <lineage>
        <taxon>Bacteria</taxon>
        <taxon>Pseudomonadati</taxon>
        <taxon>Bacteroidota</taxon>
        <taxon>Sphingobacteriia</taxon>
        <taxon>Sphingobacteriales</taxon>
        <taxon>Sphingobacteriaceae</taxon>
        <taxon>Pedobacter</taxon>
    </lineage>
</organism>
<dbReference type="SUPFAM" id="SSF46689">
    <property type="entry name" value="Homeodomain-like"/>
    <property type="match status" value="2"/>
</dbReference>
<dbReference type="Pfam" id="PF12833">
    <property type="entry name" value="HTH_18"/>
    <property type="match status" value="1"/>
</dbReference>
<dbReference type="InterPro" id="IPR009057">
    <property type="entry name" value="Homeodomain-like_sf"/>
</dbReference>
<reference evidence="4 5" key="1">
    <citation type="submission" date="2018-06" db="EMBL/GenBank/DDBJ databases">
        <title>Genomic Encyclopedia of Archaeal and Bacterial Type Strains, Phase II (KMG-II): from individual species to whole genera.</title>
        <authorList>
            <person name="Goeker M."/>
        </authorList>
    </citation>
    <scope>NUCLEOTIDE SEQUENCE [LARGE SCALE GENOMIC DNA]</scope>
    <source>
        <strain evidence="4 5">DSM 27372</strain>
    </source>
</reference>
<name>A0A318UBF0_9SPHI</name>
<evidence type="ECO:0000313" key="4">
    <source>
        <dbReference type="EMBL" id="PYF72855.1"/>
    </source>
</evidence>
<keyword evidence="5" id="KW-1185">Reference proteome</keyword>
<protein>
    <submittedName>
        <fullName evidence="4">Helix-turn-helix protein</fullName>
    </submittedName>
</protein>
<keyword evidence="2" id="KW-0804">Transcription</keyword>
<dbReference type="RefSeq" id="WP_110832670.1">
    <property type="nucleotide sequence ID" value="NZ_QKLU01000005.1"/>
</dbReference>
<dbReference type="Proteomes" id="UP000248198">
    <property type="component" value="Unassembled WGS sequence"/>
</dbReference>
<evidence type="ECO:0000256" key="2">
    <source>
        <dbReference type="ARBA" id="ARBA00023163"/>
    </source>
</evidence>
<dbReference type="SUPFAM" id="SSF51182">
    <property type="entry name" value="RmlC-like cupins"/>
    <property type="match status" value="1"/>
</dbReference>
<evidence type="ECO:0000313" key="5">
    <source>
        <dbReference type="Proteomes" id="UP000248198"/>
    </source>
</evidence>
<dbReference type="GO" id="GO:0003700">
    <property type="term" value="F:DNA-binding transcription factor activity"/>
    <property type="evidence" value="ECO:0007669"/>
    <property type="project" value="InterPro"/>
</dbReference>
<dbReference type="InterPro" id="IPR018060">
    <property type="entry name" value="HTH_AraC"/>
</dbReference>
<dbReference type="AlphaFoldDB" id="A0A318UBF0"/>
<evidence type="ECO:0000259" key="3">
    <source>
        <dbReference type="PROSITE" id="PS01124"/>
    </source>
</evidence>
<comment type="caution">
    <text evidence="4">The sequence shown here is derived from an EMBL/GenBank/DDBJ whole genome shotgun (WGS) entry which is preliminary data.</text>
</comment>
<dbReference type="EMBL" id="QKLU01000005">
    <property type="protein sequence ID" value="PYF72855.1"/>
    <property type="molecule type" value="Genomic_DNA"/>
</dbReference>
<dbReference type="PROSITE" id="PS01124">
    <property type="entry name" value="HTH_ARAC_FAMILY_2"/>
    <property type="match status" value="1"/>
</dbReference>
<dbReference type="PANTHER" id="PTHR11019:SF199">
    <property type="entry name" value="HTH-TYPE TRANSCRIPTIONAL REGULATOR NIMR"/>
    <property type="match status" value="1"/>
</dbReference>
<sequence length="265" mass="30820">MNLLQTEEYLHAIDSNPDSIYVLHEKIERKLPAHAHVKGQLTYVQGGIAYIHTKNISYIIPARHYIWVPSGLEHYLEVRHQATVTRNIYYYHDGQDKDPFYNNMGIYPVNNLLLEMIVFTERWNGHIQPADIVPFQFLSSLKNVLPQLSVRAFPITLPTTSNERLRPIIIYLSQNFHKPLSLEEISKRFGIAERTLSRLFQAVMNISFLQYLKMLRMVRAIEMMLQTQKSTSEIAYATGYNSLAAFSKAFYQLTNIRPSDFGKTY</sequence>